<keyword evidence="1" id="KW-0808">Transferase</keyword>
<keyword evidence="4" id="KW-1185">Reference proteome</keyword>
<dbReference type="SUPFAM" id="SSF56214">
    <property type="entry name" value="4'-phosphopantetheinyl transferase"/>
    <property type="match status" value="1"/>
</dbReference>
<organism evidence="3 4">
    <name type="scientific">Winogradskyella haliclonae</name>
    <dbReference type="NCBI Taxonomy" id="2048558"/>
    <lineage>
        <taxon>Bacteria</taxon>
        <taxon>Pseudomonadati</taxon>
        <taxon>Bacteroidota</taxon>
        <taxon>Flavobacteriia</taxon>
        <taxon>Flavobacteriales</taxon>
        <taxon>Flavobacteriaceae</taxon>
        <taxon>Winogradskyella</taxon>
    </lineage>
</organism>
<dbReference type="EMBL" id="BMDQ01000001">
    <property type="protein sequence ID" value="GGI56207.1"/>
    <property type="molecule type" value="Genomic_DNA"/>
</dbReference>
<comment type="caution">
    <text evidence="3">The sequence shown here is derived from an EMBL/GenBank/DDBJ whole genome shotgun (WGS) entry which is preliminary data.</text>
</comment>
<dbReference type="RefSeq" id="WP_188373135.1">
    <property type="nucleotide sequence ID" value="NZ_BMDQ01000001.1"/>
</dbReference>
<evidence type="ECO:0000256" key="1">
    <source>
        <dbReference type="ARBA" id="ARBA00022679"/>
    </source>
</evidence>
<gene>
    <name evidence="3" type="ORF">GCM10011444_05160</name>
</gene>
<dbReference type="Proteomes" id="UP000624701">
    <property type="component" value="Unassembled WGS sequence"/>
</dbReference>
<evidence type="ECO:0000313" key="4">
    <source>
        <dbReference type="Proteomes" id="UP000624701"/>
    </source>
</evidence>
<dbReference type="InterPro" id="IPR008278">
    <property type="entry name" value="4-PPantetheinyl_Trfase_dom"/>
</dbReference>
<reference evidence="4" key="1">
    <citation type="journal article" date="2019" name="Int. J. Syst. Evol. Microbiol.">
        <title>The Global Catalogue of Microorganisms (GCM) 10K type strain sequencing project: providing services to taxonomists for standard genome sequencing and annotation.</title>
        <authorList>
            <consortium name="The Broad Institute Genomics Platform"/>
            <consortium name="The Broad Institute Genome Sequencing Center for Infectious Disease"/>
            <person name="Wu L."/>
            <person name="Ma J."/>
        </authorList>
    </citation>
    <scope>NUCLEOTIDE SEQUENCE [LARGE SCALE GENOMIC DNA]</scope>
    <source>
        <strain evidence="4">CCM 8681</strain>
    </source>
</reference>
<proteinExistence type="predicted"/>
<dbReference type="InterPro" id="IPR037143">
    <property type="entry name" value="4-PPantetheinyl_Trfase_dom_sf"/>
</dbReference>
<evidence type="ECO:0000313" key="3">
    <source>
        <dbReference type="EMBL" id="GGI56207.1"/>
    </source>
</evidence>
<dbReference type="Pfam" id="PF01648">
    <property type="entry name" value="ACPS"/>
    <property type="match status" value="1"/>
</dbReference>
<dbReference type="Gene3D" id="3.90.470.20">
    <property type="entry name" value="4'-phosphopantetheinyl transferase domain"/>
    <property type="match status" value="1"/>
</dbReference>
<sequence length="187" mass="21618">MVGNDIIDIAQAKKDSNWQRPQFLDKIFTINEHYLIHNSKDKTETIWRLWSMKEAAYKLYVQQNPSRFYAPKQFECFIENDTGIVKFKNFSSYTETKITSDYIISEASLKPSKLNSEVIQFNAPQINNQSEFLRQKLMSSASKQYNILEDELDFKKDDYGVPTLVFNGGTIHVSLTHHGNFGAFAIA</sequence>
<name>A0ABQ2BUR1_9FLAO</name>
<feature type="domain" description="4'-phosphopantetheinyl transferase" evidence="2">
    <location>
        <begin position="2"/>
        <end position="83"/>
    </location>
</feature>
<protein>
    <recommendedName>
        <fullName evidence="2">4'-phosphopantetheinyl transferase domain-containing protein</fullName>
    </recommendedName>
</protein>
<accession>A0ABQ2BUR1</accession>
<evidence type="ECO:0000259" key="2">
    <source>
        <dbReference type="Pfam" id="PF01648"/>
    </source>
</evidence>